<evidence type="ECO:0000259" key="3">
    <source>
        <dbReference type="SMART" id="SM01027"/>
    </source>
</evidence>
<feature type="domain" description="Beta-Casp" evidence="3">
    <location>
        <begin position="255"/>
        <end position="380"/>
    </location>
</feature>
<dbReference type="InterPro" id="IPR001279">
    <property type="entry name" value="Metallo-B-lactamas"/>
</dbReference>
<dbReference type="EMBL" id="BAABFA010000019">
    <property type="protein sequence ID" value="GAA4468197.1"/>
    <property type="molecule type" value="Genomic_DNA"/>
</dbReference>
<dbReference type="InterPro" id="IPR050698">
    <property type="entry name" value="MBL"/>
</dbReference>
<dbReference type="Pfam" id="PF10996">
    <property type="entry name" value="Beta-Casp"/>
    <property type="match status" value="1"/>
</dbReference>
<dbReference type="Proteomes" id="UP001500067">
    <property type="component" value="Unassembled WGS sequence"/>
</dbReference>
<dbReference type="SUPFAM" id="SSF56281">
    <property type="entry name" value="Metallo-hydrolase/oxidoreductase"/>
    <property type="match status" value="1"/>
</dbReference>
<dbReference type="PANTHER" id="PTHR11203:SF37">
    <property type="entry name" value="INTEGRATOR COMPLEX SUBUNIT 11"/>
    <property type="match status" value="1"/>
</dbReference>
<accession>A0ABP8NN35</accession>
<gene>
    <name evidence="4" type="ORF">GCM10023093_25320</name>
</gene>
<dbReference type="InterPro" id="IPR022712">
    <property type="entry name" value="Beta_Casp"/>
</dbReference>
<evidence type="ECO:0000313" key="5">
    <source>
        <dbReference type="Proteomes" id="UP001500067"/>
    </source>
</evidence>
<reference evidence="5" key="1">
    <citation type="journal article" date="2019" name="Int. J. Syst. Evol. Microbiol.">
        <title>The Global Catalogue of Microorganisms (GCM) 10K type strain sequencing project: providing services to taxonomists for standard genome sequencing and annotation.</title>
        <authorList>
            <consortium name="The Broad Institute Genomics Platform"/>
            <consortium name="The Broad Institute Genome Sequencing Center for Infectious Disease"/>
            <person name="Wu L."/>
            <person name="Ma J."/>
        </authorList>
    </citation>
    <scope>NUCLEOTIDE SEQUENCE [LARGE SCALE GENOMIC DNA]</scope>
    <source>
        <strain evidence="5">JCM 32105</strain>
    </source>
</reference>
<dbReference type="Gene3D" id="3.40.50.10890">
    <property type="match status" value="1"/>
</dbReference>
<evidence type="ECO:0000313" key="4">
    <source>
        <dbReference type="EMBL" id="GAA4468197.1"/>
    </source>
</evidence>
<keyword evidence="5" id="KW-1185">Reference proteome</keyword>
<dbReference type="PANTHER" id="PTHR11203">
    <property type="entry name" value="CLEAVAGE AND POLYADENYLATION SPECIFICITY FACTOR FAMILY MEMBER"/>
    <property type="match status" value="1"/>
</dbReference>
<dbReference type="Gene3D" id="3.60.15.10">
    <property type="entry name" value="Ribonuclease Z/Hydroxyacylglutathione hydrolase-like"/>
    <property type="match status" value="1"/>
</dbReference>
<evidence type="ECO:0000259" key="2">
    <source>
        <dbReference type="SMART" id="SM00849"/>
    </source>
</evidence>
<proteinExistence type="predicted"/>
<dbReference type="Pfam" id="PF16661">
    <property type="entry name" value="Lactamase_B_6"/>
    <property type="match status" value="1"/>
</dbReference>
<dbReference type="CDD" id="cd16295">
    <property type="entry name" value="TTHA0252-CPSF-like_MBL-fold"/>
    <property type="match status" value="1"/>
</dbReference>
<name>A0ABP8NN35_9BACT</name>
<dbReference type="Pfam" id="PF07521">
    <property type="entry name" value="RMMBL"/>
    <property type="match status" value="1"/>
</dbReference>
<dbReference type="InterPro" id="IPR036866">
    <property type="entry name" value="RibonucZ/Hydroxyglut_hydro"/>
</dbReference>
<comment type="caution">
    <text evidence="4">The sequence shown here is derived from an EMBL/GenBank/DDBJ whole genome shotgun (WGS) entry which is preliminary data.</text>
</comment>
<dbReference type="InterPro" id="IPR011108">
    <property type="entry name" value="RMMBL"/>
</dbReference>
<feature type="domain" description="Metallo-beta-lactamase" evidence="2">
    <location>
        <begin position="13"/>
        <end position="233"/>
    </location>
</feature>
<dbReference type="SMART" id="SM01027">
    <property type="entry name" value="Beta-Casp"/>
    <property type="match status" value="1"/>
</dbReference>
<sequence>MKISFHGAARTVTGSKHLLHINPTKKILLDCGMFQGMGIDTTRLNSEWGFEPSEVDHVIISHGHIDHIGLLPKLVKDGYKGKIYCTPPTASLARLLLVDSARIQEADVKYVNKHRQKEHKPPVAPLYTEEDATAVFPLFETIPYNEPYIVDEGIELLYTDCGHILGSAAINLKIKEKGVTTHLTFSGDVGRYRDMILRSPQDFPQADVIIMESTYGDKLHDLQAVATDKLLDHIVETCLKRKGKLVMPAFSLGRTQEILYMLNRLELEKRLPPLTYYVDSPLSVKMTETIKRYPACFNSNVQHLLRKDDDVFSFKGLTYIEDVDDSIRLNDSKEPCVIISASGMAEAGRVKHHIANNITDSRNTILLTGYCEPGSLGGRLKANPPEVRIFGRAFPVKAHIAEITSLSAHGDYEDMSQWLACQDPRQVRKLFLVHGEYEVQQRFSDRLQRKGFEDIEIPAQHTVYGI</sequence>
<evidence type="ECO:0000256" key="1">
    <source>
        <dbReference type="ARBA" id="ARBA00022801"/>
    </source>
</evidence>
<dbReference type="RefSeq" id="WP_345083778.1">
    <property type="nucleotide sequence ID" value="NZ_BAABFA010000019.1"/>
</dbReference>
<keyword evidence="1" id="KW-0378">Hydrolase</keyword>
<dbReference type="SMART" id="SM00849">
    <property type="entry name" value="Lactamase_B"/>
    <property type="match status" value="1"/>
</dbReference>
<protein>
    <submittedName>
        <fullName evidence="4">MBL fold metallo-hydrolase</fullName>
    </submittedName>
</protein>
<organism evidence="4 5">
    <name type="scientific">Nemorincola caseinilytica</name>
    <dbReference type="NCBI Taxonomy" id="2054315"/>
    <lineage>
        <taxon>Bacteria</taxon>
        <taxon>Pseudomonadati</taxon>
        <taxon>Bacteroidota</taxon>
        <taxon>Chitinophagia</taxon>
        <taxon>Chitinophagales</taxon>
        <taxon>Chitinophagaceae</taxon>
        <taxon>Nemorincola</taxon>
    </lineage>
</organism>